<gene>
    <name evidence="3" type="ORF">BFG57_16860</name>
</gene>
<dbReference type="InterPro" id="IPR012171">
    <property type="entry name" value="Fatty_acid_desaturase"/>
</dbReference>
<protein>
    <submittedName>
        <fullName evidence="3">Fatty acid desaturase</fullName>
    </submittedName>
</protein>
<sequence length="341" mass="39727">MNKQKQSELRKQVSPYEKSDFTSSMTQLFTTFIPFFVVWFLAYQSLSISYLLTLPLTMIGAGLLVRIFIIFHDCCHNSFFKNRRANAILGTITGVLTFFPFYQWQHSHSVHHATSGNLDKRGVGDIWVMTVEEYKAASSWKRLSYRLYRNPFVMFVLGPIYIFLILNRFNRKGARSKERMNVYLTNILIVGLIALLCYTIGWQQFLLVQGPIFMVSGAAGIWLFYVQHTFEYSYYEENSKWEYVKAAVEGSSYYKLPKALQWFTGNIGFHHVHHLSPRVPNYKLEDAHNQSVPLQHAPTITLMTSLHSLKFHLWDEEGKKFIGFKHLKSLAHVKPMRVQAK</sequence>
<dbReference type="Proteomes" id="UP000095209">
    <property type="component" value="Unassembled WGS sequence"/>
</dbReference>
<keyword evidence="4" id="KW-1185">Reference proteome</keyword>
<organism evidence="3 4">
    <name type="scientific">Bacillus solimangrovi</name>
    <dbReference type="NCBI Taxonomy" id="1305675"/>
    <lineage>
        <taxon>Bacteria</taxon>
        <taxon>Bacillati</taxon>
        <taxon>Bacillota</taxon>
        <taxon>Bacilli</taxon>
        <taxon>Bacillales</taxon>
        <taxon>Bacillaceae</taxon>
        <taxon>Bacillus</taxon>
    </lineage>
</organism>
<dbReference type="GO" id="GO:0016020">
    <property type="term" value="C:membrane"/>
    <property type="evidence" value="ECO:0007669"/>
    <property type="project" value="TreeGrafter"/>
</dbReference>
<dbReference type="GO" id="GO:0016717">
    <property type="term" value="F:oxidoreductase activity, acting on paired donors, with oxidation of a pair of donors resulting in the reduction of molecular oxygen to two molecules of water"/>
    <property type="evidence" value="ECO:0007669"/>
    <property type="project" value="TreeGrafter"/>
</dbReference>
<dbReference type="RefSeq" id="WP_069717895.1">
    <property type="nucleotide sequence ID" value="NZ_MJEH01000035.1"/>
</dbReference>
<evidence type="ECO:0000313" key="3">
    <source>
        <dbReference type="EMBL" id="OEH92099.1"/>
    </source>
</evidence>
<accession>A0A1E5LDI0</accession>
<dbReference type="AlphaFoldDB" id="A0A1E5LDI0"/>
<feature type="transmembrane region" description="Helical" evidence="1">
    <location>
        <begin position="152"/>
        <end position="170"/>
    </location>
</feature>
<feature type="transmembrane region" description="Helical" evidence="1">
    <location>
        <begin position="83"/>
        <end position="102"/>
    </location>
</feature>
<dbReference type="EMBL" id="MJEH01000035">
    <property type="protein sequence ID" value="OEH92099.1"/>
    <property type="molecule type" value="Genomic_DNA"/>
</dbReference>
<proteinExistence type="predicted"/>
<dbReference type="GO" id="GO:0006629">
    <property type="term" value="P:lipid metabolic process"/>
    <property type="evidence" value="ECO:0007669"/>
    <property type="project" value="InterPro"/>
</dbReference>
<keyword evidence="1" id="KW-0812">Transmembrane</keyword>
<comment type="caution">
    <text evidence="3">The sequence shown here is derived from an EMBL/GenBank/DDBJ whole genome shotgun (WGS) entry which is preliminary data.</text>
</comment>
<feature type="domain" description="Fatty acid desaturase" evidence="2">
    <location>
        <begin position="51"/>
        <end position="290"/>
    </location>
</feature>
<keyword evidence="1" id="KW-0472">Membrane</keyword>
<dbReference type="OrthoDB" id="9769653at2"/>
<dbReference type="STRING" id="1305675.BFG57_16860"/>
<evidence type="ECO:0000259" key="2">
    <source>
        <dbReference type="Pfam" id="PF00487"/>
    </source>
</evidence>
<feature type="transmembrane region" description="Helical" evidence="1">
    <location>
        <begin position="182"/>
        <end position="201"/>
    </location>
</feature>
<feature type="transmembrane region" description="Helical" evidence="1">
    <location>
        <begin position="48"/>
        <end position="71"/>
    </location>
</feature>
<dbReference type="CDD" id="cd03507">
    <property type="entry name" value="Delta12-FADS-like"/>
    <property type="match status" value="1"/>
</dbReference>
<dbReference type="Pfam" id="PF00487">
    <property type="entry name" value="FA_desaturase"/>
    <property type="match status" value="1"/>
</dbReference>
<feature type="transmembrane region" description="Helical" evidence="1">
    <location>
        <begin position="21"/>
        <end position="42"/>
    </location>
</feature>
<name>A0A1E5LDI0_9BACI</name>
<keyword evidence="1" id="KW-1133">Transmembrane helix</keyword>
<evidence type="ECO:0000256" key="1">
    <source>
        <dbReference type="SAM" id="Phobius"/>
    </source>
</evidence>
<feature type="transmembrane region" description="Helical" evidence="1">
    <location>
        <begin position="207"/>
        <end position="226"/>
    </location>
</feature>
<reference evidence="3 4" key="1">
    <citation type="submission" date="2016-08" db="EMBL/GenBank/DDBJ databases">
        <title>Genome of Bacillus solimangrovi GH2-4.</title>
        <authorList>
            <person name="Lim S."/>
            <person name="Kim B.-C."/>
        </authorList>
    </citation>
    <scope>NUCLEOTIDE SEQUENCE [LARGE SCALE GENOMIC DNA]</scope>
    <source>
        <strain evidence="3 4">GH2-4</strain>
    </source>
</reference>
<evidence type="ECO:0000313" key="4">
    <source>
        <dbReference type="Proteomes" id="UP000095209"/>
    </source>
</evidence>
<dbReference type="PANTHER" id="PTHR19353:SF73">
    <property type="entry name" value="FATTY ACID DESATURASE"/>
    <property type="match status" value="1"/>
</dbReference>
<dbReference type="PANTHER" id="PTHR19353">
    <property type="entry name" value="FATTY ACID DESATURASE 2"/>
    <property type="match status" value="1"/>
</dbReference>
<dbReference type="InterPro" id="IPR005804">
    <property type="entry name" value="FA_desaturase_dom"/>
</dbReference>